<sequence>MAARARPARAHLGRGTADSSPRGCGALCPRRRLPDVCRRRAPPRPVRRAHFTADRKHGAAPWPGALRRRAAYEKSVRMALIRARCGRRRNYAKPVLDAGGGTAPLL</sequence>
<gene>
    <name evidence="2" type="ORF">EVAR_88366_1</name>
</gene>
<feature type="compositionally biased region" description="Basic residues" evidence="1">
    <location>
        <begin position="1"/>
        <end position="12"/>
    </location>
</feature>
<name>A0A4C1XC19_EUMVA</name>
<organism evidence="2 3">
    <name type="scientific">Eumeta variegata</name>
    <name type="common">Bagworm moth</name>
    <name type="synonym">Eumeta japonica</name>
    <dbReference type="NCBI Taxonomy" id="151549"/>
    <lineage>
        <taxon>Eukaryota</taxon>
        <taxon>Metazoa</taxon>
        <taxon>Ecdysozoa</taxon>
        <taxon>Arthropoda</taxon>
        <taxon>Hexapoda</taxon>
        <taxon>Insecta</taxon>
        <taxon>Pterygota</taxon>
        <taxon>Neoptera</taxon>
        <taxon>Endopterygota</taxon>
        <taxon>Lepidoptera</taxon>
        <taxon>Glossata</taxon>
        <taxon>Ditrysia</taxon>
        <taxon>Tineoidea</taxon>
        <taxon>Psychidae</taxon>
        <taxon>Oiketicinae</taxon>
        <taxon>Eumeta</taxon>
    </lineage>
</organism>
<evidence type="ECO:0000256" key="1">
    <source>
        <dbReference type="SAM" id="MobiDB-lite"/>
    </source>
</evidence>
<proteinExistence type="predicted"/>
<comment type="caution">
    <text evidence="2">The sequence shown here is derived from an EMBL/GenBank/DDBJ whole genome shotgun (WGS) entry which is preliminary data.</text>
</comment>
<dbReference type="EMBL" id="BGZK01000792">
    <property type="protein sequence ID" value="GBP60640.1"/>
    <property type="molecule type" value="Genomic_DNA"/>
</dbReference>
<feature type="region of interest" description="Disordered" evidence="1">
    <location>
        <begin position="1"/>
        <end position="25"/>
    </location>
</feature>
<dbReference type="Proteomes" id="UP000299102">
    <property type="component" value="Unassembled WGS sequence"/>
</dbReference>
<keyword evidence="3" id="KW-1185">Reference proteome</keyword>
<reference evidence="2 3" key="1">
    <citation type="journal article" date="2019" name="Commun. Biol.">
        <title>The bagworm genome reveals a unique fibroin gene that provides high tensile strength.</title>
        <authorList>
            <person name="Kono N."/>
            <person name="Nakamura H."/>
            <person name="Ohtoshi R."/>
            <person name="Tomita M."/>
            <person name="Numata K."/>
            <person name="Arakawa K."/>
        </authorList>
    </citation>
    <scope>NUCLEOTIDE SEQUENCE [LARGE SCALE GENOMIC DNA]</scope>
</reference>
<dbReference type="AlphaFoldDB" id="A0A4C1XC19"/>
<evidence type="ECO:0000313" key="2">
    <source>
        <dbReference type="EMBL" id="GBP60640.1"/>
    </source>
</evidence>
<accession>A0A4C1XC19</accession>
<protein>
    <submittedName>
        <fullName evidence="2">Uncharacterized protein</fullName>
    </submittedName>
</protein>
<evidence type="ECO:0000313" key="3">
    <source>
        <dbReference type="Proteomes" id="UP000299102"/>
    </source>
</evidence>